<evidence type="ECO:0000256" key="2">
    <source>
        <dbReference type="ARBA" id="ARBA00023172"/>
    </source>
</evidence>
<dbReference type="AlphaFoldDB" id="A0AAV3U2N3"/>
<dbReference type="InterPro" id="IPR002104">
    <property type="entry name" value="Integrase_catalytic"/>
</dbReference>
<proteinExistence type="predicted"/>
<dbReference type="InterPro" id="IPR013762">
    <property type="entry name" value="Integrase-like_cat_sf"/>
</dbReference>
<name>A0AAV3U2N3_9ALTE</name>
<evidence type="ECO:0000313" key="4">
    <source>
        <dbReference type="EMBL" id="GAA4944099.1"/>
    </source>
</evidence>
<organism evidence="4 5">
    <name type="scientific">Halioxenophilus aromaticivorans</name>
    <dbReference type="NCBI Taxonomy" id="1306992"/>
    <lineage>
        <taxon>Bacteria</taxon>
        <taxon>Pseudomonadati</taxon>
        <taxon>Pseudomonadota</taxon>
        <taxon>Gammaproteobacteria</taxon>
        <taxon>Alteromonadales</taxon>
        <taxon>Alteromonadaceae</taxon>
        <taxon>Halioxenophilus</taxon>
    </lineage>
</organism>
<evidence type="ECO:0000313" key="5">
    <source>
        <dbReference type="Proteomes" id="UP001409585"/>
    </source>
</evidence>
<protein>
    <recommendedName>
        <fullName evidence="3">Tyr recombinase domain-containing protein</fullName>
    </recommendedName>
</protein>
<dbReference type="RefSeq" id="WP_345422122.1">
    <property type="nucleotide sequence ID" value="NZ_AP031496.1"/>
</dbReference>
<keyword evidence="2" id="KW-0233">DNA recombination</keyword>
<dbReference type="Pfam" id="PF00589">
    <property type="entry name" value="Phage_integrase"/>
    <property type="match status" value="1"/>
</dbReference>
<feature type="domain" description="Tyr recombinase" evidence="3">
    <location>
        <begin position="1"/>
        <end position="57"/>
    </location>
</feature>
<dbReference type="InterPro" id="IPR011010">
    <property type="entry name" value="DNA_brk_join_enz"/>
</dbReference>
<dbReference type="PANTHER" id="PTHR30349:SF64">
    <property type="entry name" value="PROPHAGE INTEGRASE INTD-RELATED"/>
    <property type="match status" value="1"/>
</dbReference>
<gene>
    <name evidence="4" type="ORF">GCM10025791_23740</name>
</gene>
<dbReference type="PANTHER" id="PTHR30349">
    <property type="entry name" value="PHAGE INTEGRASE-RELATED"/>
    <property type="match status" value="1"/>
</dbReference>
<dbReference type="InterPro" id="IPR050090">
    <property type="entry name" value="Tyrosine_recombinase_XerCD"/>
</dbReference>
<reference evidence="5" key="1">
    <citation type="journal article" date="2019" name="Int. J. Syst. Evol. Microbiol.">
        <title>The Global Catalogue of Microorganisms (GCM) 10K type strain sequencing project: providing services to taxonomists for standard genome sequencing and annotation.</title>
        <authorList>
            <consortium name="The Broad Institute Genomics Platform"/>
            <consortium name="The Broad Institute Genome Sequencing Center for Infectious Disease"/>
            <person name="Wu L."/>
            <person name="Ma J."/>
        </authorList>
    </citation>
    <scope>NUCLEOTIDE SEQUENCE [LARGE SCALE GENOMIC DNA]</scope>
    <source>
        <strain evidence="5">JCM 19134</strain>
    </source>
</reference>
<evidence type="ECO:0000256" key="1">
    <source>
        <dbReference type="ARBA" id="ARBA00022908"/>
    </source>
</evidence>
<keyword evidence="5" id="KW-1185">Reference proteome</keyword>
<evidence type="ECO:0000259" key="3">
    <source>
        <dbReference type="PROSITE" id="PS51898"/>
    </source>
</evidence>
<dbReference type="GO" id="GO:0015074">
    <property type="term" value="P:DNA integration"/>
    <property type="evidence" value="ECO:0007669"/>
    <property type="project" value="UniProtKB-KW"/>
</dbReference>
<dbReference type="EMBL" id="BAABLX010000022">
    <property type="protein sequence ID" value="GAA4944099.1"/>
    <property type="molecule type" value="Genomic_DNA"/>
</dbReference>
<dbReference type="Gene3D" id="1.10.443.10">
    <property type="entry name" value="Intergrase catalytic core"/>
    <property type="match status" value="1"/>
</dbReference>
<dbReference type="Proteomes" id="UP001409585">
    <property type="component" value="Unassembled WGS sequence"/>
</dbReference>
<accession>A0AAV3U2N3</accession>
<comment type="caution">
    <text evidence="4">The sequence shown here is derived from an EMBL/GenBank/DDBJ whole genome shotgun (WGS) entry which is preliminary data.</text>
</comment>
<dbReference type="PROSITE" id="PS51898">
    <property type="entry name" value="TYR_RECOMBINASE"/>
    <property type="match status" value="1"/>
</dbReference>
<sequence length="76" mass="8305">MIFKKAGCHTFRHSFATNLLKMGADIRSIQEMLGHKDISTTQIYTHVVGAHERGVVSPLDGGEVREPLPAYALPTG</sequence>
<dbReference type="SUPFAM" id="SSF56349">
    <property type="entry name" value="DNA breaking-rejoining enzymes"/>
    <property type="match status" value="1"/>
</dbReference>
<dbReference type="GO" id="GO:0006310">
    <property type="term" value="P:DNA recombination"/>
    <property type="evidence" value="ECO:0007669"/>
    <property type="project" value="UniProtKB-KW"/>
</dbReference>
<keyword evidence="1" id="KW-0229">DNA integration</keyword>
<dbReference type="GO" id="GO:0003677">
    <property type="term" value="F:DNA binding"/>
    <property type="evidence" value="ECO:0007669"/>
    <property type="project" value="InterPro"/>
</dbReference>